<gene>
    <name evidence="2" type="ORF">THAOC_10263</name>
</gene>
<keyword evidence="3" id="KW-1185">Reference proteome</keyword>
<evidence type="ECO:0000313" key="3">
    <source>
        <dbReference type="Proteomes" id="UP000266841"/>
    </source>
</evidence>
<name>K0ST26_THAOC</name>
<evidence type="ECO:0000313" key="2">
    <source>
        <dbReference type="EMBL" id="EJK68545.1"/>
    </source>
</evidence>
<evidence type="ECO:0000256" key="1">
    <source>
        <dbReference type="SAM" id="MobiDB-lite"/>
    </source>
</evidence>
<feature type="compositionally biased region" description="Basic and acidic residues" evidence="1">
    <location>
        <begin position="134"/>
        <end position="163"/>
    </location>
</feature>
<protein>
    <submittedName>
        <fullName evidence="2">Uncharacterized protein</fullName>
    </submittedName>
</protein>
<reference evidence="2 3" key="1">
    <citation type="journal article" date="2012" name="Genome Biol.">
        <title>Genome and low-iron response of an oceanic diatom adapted to chronic iron limitation.</title>
        <authorList>
            <person name="Lommer M."/>
            <person name="Specht M."/>
            <person name="Roy A.S."/>
            <person name="Kraemer L."/>
            <person name="Andreson R."/>
            <person name="Gutowska M.A."/>
            <person name="Wolf J."/>
            <person name="Bergner S.V."/>
            <person name="Schilhabel M.B."/>
            <person name="Klostermeier U.C."/>
            <person name="Beiko R.G."/>
            <person name="Rosenstiel P."/>
            <person name="Hippler M."/>
            <person name="Laroche J."/>
        </authorList>
    </citation>
    <scope>NUCLEOTIDE SEQUENCE [LARGE SCALE GENOMIC DNA]</scope>
    <source>
        <strain evidence="2 3">CCMP1005</strain>
    </source>
</reference>
<feature type="non-terminal residue" evidence="2">
    <location>
        <position position="1"/>
    </location>
</feature>
<accession>K0ST26</accession>
<proteinExistence type="predicted"/>
<dbReference type="AlphaFoldDB" id="K0ST26"/>
<organism evidence="2 3">
    <name type="scientific">Thalassiosira oceanica</name>
    <name type="common">Marine diatom</name>
    <dbReference type="NCBI Taxonomy" id="159749"/>
    <lineage>
        <taxon>Eukaryota</taxon>
        <taxon>Sar</taxon>
        <taxon>Stramenopiles</taxon>
        <taxon>Ochrophyta</taxon>
        <taxon>Bacillariophyta</taxon>
        <taxon>Coscinodiscophyceae</taxon>
        <taxon>Thalassiosirophycidae</taxon>
        <taxon>Thalassiosirales</taxon>
        <taxon>Thalassiosiraceae</taxon>
        <taxon>Thalassiosira</taxon>
    </lineage>
</organism>
<dbReference type="OrthoDB" id="55358at2759"/>
<dbReference type="EMBL" id="AGNL01011179">
    <property type="protein sequence ID" value="EJK68545.1"/>
    <property type="molecule type" value="Genomic_DNA"/>
</dbReference>
<feature type="region of interest" description="Disordered" evidence="1">
    <location>
        <begin position="83"/>
        <end position="196"/>
    </location>
</feature>
<sequence length="238" mass="26824">PFQVRVLGGGTTVLERYDFDLAKVIDDSPGPHNSYGSELRPPWQLEPLLRHHPSWQEFHDDMVYGIQYPFAEDIDEKTRLLGCSHPPKQRTGRAKALKLTKTHILNRDDSRNTSTRNENAPAPGEHGAGQPQIRLEERRAPARHEANTDRRQERLRGTHHSEGSQEIQGRGGAPGGPAAPEHDAWSSDQRGGGKLQGRQWDVACCMDRPRNGHEAAVQTDLYIFRPEREQLPTQRAGF</sequence>
<dbReference type="Proteomes" id="UP000266841">
    <property type="component" value="Unassembled WGS sequence"/>
</dbReference>
<feature type="compositionally biased region" description="Basic residues" evidence="1">
    <location>
        <begin position="87"/>
        <end position="101"/>
    </location>
</feature>
<comment type="caution">
    <text evidence="2">The sequence shown here is derived from an EMBL/GenBank/DDBJ whole genome shotgun (WGS) entry which is preliminary data.</text>
</comment>